<feature type="transmembrane region" description="Helical" evidence="1">
    <location>
        <begin position="43"/>
        <end position="67"/>
    </location>
</feature>
<evidence type="ECO:0000259" key="2">
    <source>
        <dbReference type="PROSITE" id="PS51186"/>
    </source>
</evidence>
<feature type="domain" description="N-acetyltransferase" evidence="2">
    <location>
        <begin position="75"/>
        <end position="210"/>
    </location>
</feature>
<feature type="transmembrane region" description="Helical" evidence="1">
    <location>
        <begin position="12"/>
        <end position="31"/>
    </location>
</feature>
<comment type="caution">
    <text evidence="3">The sequence shown here is derived from an EMBL/GenBank/DDBJ whole genome shotgun (WGS) entry which is preliminary data.</text>
</comment>
<keyword evidence="1" id="KW-1133">Transmembrane helix</keyword>
<gene>
    <name evidence="3" type="ORF">NSA47_01325</name>
</gene>
<evidence type="ECO:0000313" key="4">
    <source>
        <dbReference type="Proteomes" id="UP001205748"/>
    </source>
</evidence>
<protein>
    <submittedName>
        <fullName evidence="3">YgjV family protein</fullName>
    </submittedName>
</protein>
<dbReference type="Gene3D" id="3.40.630.30">
    <property type="match status" value="1"/>
</dbReference>
<dbReference type="AlphaFoldDB" id="A0AAE3KYV1"/>
<keyword evidence="1" id="KW-0812">Transmembrane</keyword>
<dbReference type="GO" id="GO:0016747">
    <property type="term" value="F:acyltransferase activity, transferring groups other than amino-acyl groups"/>
    <property type="evidence" value="ECO:0007669"/>
    <property type="project" value="InterPro"/>
</dbReference>
<evidence type="ECO:0000256" key="1">
    <source>
        <dbReference type="SAM" id="Phobius"/>
    </source>
</evidence>
<dbReference type="EMBL" id="JANKAS010000001">
    <property type="protein sequence ID" value="MCR1897631.1"/>
    <property type="molecule type" value="Genomic_DNA"/>
</dbReference>
<keyword evidence="1" id="KW-0472">Membrane</keyword>
<evidence type="ECO:0000313" key="3">
    <source>
        <dbReference type="EMBL" id="MCR1897631.1"/>
    </source>
</evidence>
<dbReference type="PROSITE" id="PS51186">
    <property type="entry name" value="GNAT"/>
    <property type="match status" value="1"/>
</dbReference>
<accession>A0AAE3KYV1</accession>
<proteinExistence type="predicted"/>
<dbReference type="RefSeq" id="WP_257529038.1">
    <property type="nucleotide sequence ID" value="NZ_JANKAS010000001.1"/>
</dbReference>
<reference evidence="3" key="1">
    <citation type="submission" date="2022-07" db="EMBL/GenBank/DDBJ databases">
        <title>Enhanced cultured diversity of the mouse gut microbiota enables custom-made synthetic communities.</title>
        <authorList>
            <person name="Afrizal A."/>
        </authorList>
    </citation>
    <scope>NUCLEOTIDE SEQUENCE</scope>
    <source>
        <strain evidence="3">DSM 28593</strain>
    </source>
</reference>
<sequence length="210" mass="25161">MTINWLEWIGYLASFLVLVSLLMTSIIRLRWINLIGSGLFSLYGFLIGSFPVAIMNFFTVCINIYYLRRIYFTREDFKILPLEDNRQYYHYFLDFYKIDIEKYTNQKFVQTDKFDVSFFTLRNMIPTGIFLGTRYNETTLEVALDFVIPEYRDLKIGAYIYTNMKDYFLHEGYSELISFSTNKEHDKYFVKMGFEESIEEGKTCFKKTLL</sequence>
<organism evidence="3 4">
    <name type="scientific">Irregularibacter muris</name>
    <dbReference type="NCBI Taxonomy" id="1796619"/>
    <lineage>
        <taxon>Bacteria</taxon>
        <taxon>Bacillati</taxon>
        <taxon>Bacillota</taxon>
        <taxon>Clostridia</taxon>
        <taxon>Eubacteriales</taxon>
        <taxon>Eubacteriaceae</taxon>
        <taxon>Irregularibacter</taxon>
    </lineage>
</organism>
<dbReference type="InterPro" id="IPR000182">
    <property type="entry name" value="GNAT_dom"/>
</dbReference>
<dbReference type="Proteomes" id="UP001205748">
    <property type="component" value="Unassembled WGS sequence"/>
</dbReference>
<keyword evidence="4" id="KW-1185">Reference proteome</keyword>
<dbReference type="SUPFAM" id="SSF55729">
    <property type="entry name" value="Acyl-CoA N-acyltransferases (Nat)"/>
    <property type="match status" value="1"/>
</dbReference>
<dbReference type="InterPro" id="IPR016181">
    <property type="entry name" value="Acyl_CoA_acyltransferase"/>
</dbReference>
<name>A0AAE3KYV1_9FIRM</name>